<evidence type="ECO:0000313" key="4">
    <source>
        <dbReference type="Proteomes" id="UP000753961"/>
    </source>
</evidence>
<sequence length="619" mass="67130">MKRVFRSHRHKNPHQHGENEKKQIPFFSKESRSPFFNAGIQTKKDTATGSLKVGKPGDKYEKEADRVADAVVNHSTSKPAIQNKEISSIQRVTLATPQEDEKLGTAEQRMEEDKLVQEKPELQKIEEPKEEEMIHKMGGGREEEEMLSKKEVPEEEEEGMINKLEGEEEEEGPVQTKSENATRSAGSTVTRQIKNKSGRGKRLPKHTKAEMEASFGVDFSYVNIHTDAEAVSLNKKLGAQAFTHGKDVYFNQGKYDPGSSKGKHLLAHELTHVVQQTRGSDGITPKLQRQTGSSPVPTTCGKPAECPDTFCKPLPHPSMAIIARNTTASFLLAGIAKEVSPRVVPLWALYLFGGSAPRNITSNFGPDFTGSVTTSATTSFLLDALKARIKTSPPVFPSGVNTLVLNIATLIPSEIAAINTSGDAKEMNFNAIGEIPGNIAGGIGTTQLSCPVGARPSPFNDARIASGFVLINKLPDRSLLVQPFINYKVKDTIDLCPGNCGALKEQVATVPMSKMEASGIAGDVPFVVNFPSKPIQPFSIPTPLPPTTKGIITASALRIRSAPDLSAPILDKYPRGTLVDLECQVTGSSVRGNTIWYQTNRGFISSEYVHLSGPAPLDC</sequence>
<dbReference type="AlphaFoldDB" id="A0A953LBJ4"/>
<dbReference type="InterPro" id="IPR003646">
    <property type="entry name" value="SH3-like_bac-type"/>
</dbReference>
<comment type="caution">
    <text evidence="3">The sequence shown here is derived from an EMBL/GenBank/DDBJ whole genome shotgun (WGS) entry which is preliminary data.</text>
</comment>
<feature type="compositionally biased region" description="Basic residues" evidence="1">
    <location>
        <begin position="193"/>
        <end position="206"/>
    </location>
</feature>
<dbReference type="PROSITE" id="PS51781">
    <property type="entry name" value="SH3B"/>
    <property type="match status" value="1"/>
</dbReference>
<dbReference type="EMBL" id="JAHVHU010000002">
    <property type="protein sequence ID" value="MBY5956699.1"/>
    <property type="molecule type" value="Genomic_DNA"/>
</dbReference>
<feature type="domain" description="SH3b" evidence="2">
    <location>
        <begin position="547"/>
        <end position="618"/>
    </location>
</feature>
<protein>
    <submittedName>
        <fullName evidence="3">DUF4157 domain-containing protein</fullName>
    </submittedName>
</protein>
<feature type="region of interest" description="Disordered" evidence="1">
    <location>
        <begin position="91"/>
        <end position="206"/>
    </location>
</feature>
<dbReference type="Pfam" id="PF13699">
    <property type="entry name" value="eCIS_core"/>
    <property type="match status" value="1"/>
</dbReference>
<feature type="compositionally biased region" description="Polar residues" evidence="1">
    <location>
        <begin position="287"/>
        <end position="297"/>
    </location>
</feature>
<proteinExistence type="predicted"/>
<feature type="compositionally biased region" description="Basic residues" evidence="1">
    <location>
        <begin position="1"/>
        <end position="14"/>
    </location>
</feature>
<keyword evidence="4" id="KW-1185">Reference proteome</keyword>
<name>A0A953LBJ4_9BACT</name>
<evidence type="ECO:0000256" key="1">
    <source>
        <dbReference type="SAM" id="MobiDB-lite"/>
    </source>
</evidence>
<feature type="region of interest" description="Disordered" evidence="1">
    <location>
        <begin position="276"/>
        <end position="300"/>
    </location>
</feature>
<organism evidence="3 4">
    <name type="scientific">Membranihabitans marinus</name>
    <dbReference type="NCBI Taxonomy" id="1227546"/>
    <lineage>
        <taxon>Bacteria</taxon>
        <taxon>Pseudomonadati</taxon>
        <taxon>Bacteroidota</taxon>
        <taxon>Saprospiria</taxon>
        <taxon>Saprospirales</taxon>
        <taxon>Saprospiraceae</taxon>
        <taxon>Membranihabitans</taxon>
    </lineage>
</organism>
<feature type="region of interest" description="Disordered" evidence="1">
    <location>
        <begin position="1"/>
        <end position="26"/>
    </location>
</feature>
<dbReference type="InterPro" id="IPR025295">
    <property type="entry name" value="eCIS_core_dom"/>
</dbReference>
<dbReference type="RefSeq" id="WP_222578221.1">
    <property type="nucleotide sequence ID" value="NZ_JAHVHU010000002.1"/>
</dbReference>
<feature type="compositionally biased region" description="Basic and acidic residues" evidence="1">
    <location>
        <begin position="99"/>
        <end position="152"/>
    </location>
</feature>
<dbReference type="Proteomes" id="UP000753961">
    <property type="component" value="Unassembled WGS sequence"/>
</dbReference>
<reference evidence="3" key="1">
    <citation type="submission" date="2021-06" db="EMBL/GenBank/DDBJ databases">
        <title>44 bacteria genomes isolated from Dapeng, Shenzhen.</title>
        <authorList>
            <person name="Zheng W."/>
            <person name="Yu S."/>
            <person name="Huang Y."/>
        </authorList>
    </citation>
    <scope>NUCLEOTIDE SEQUENCE</scope>
    <source>
        <strain evidence="3">DP5N28-2</strain>
    </source>
</reference>
<feature type="region of interest" description="Disordered" evidence="1">
    <location>
        <begin position="38"/>
        <end position="61"/>
    </location>
</feature>
<evidence type="ECO:0000259" key="2">
    <source>
        <dbReference type="PROSITE" id="PS51781"/>
    </source>
</evidence>
<evidence type="ECO:0000313" key="3">
    <source>
        <dbReference type="EMBL" id="MBY5956699.1"/>
    </source>
</evidence>
<feature type="compositionally biased region" description="Polar residues" evidence="1">
    <location>
        <begin position="175"/>
        <end position="192"/>
    </location>
</feature>
<gene>
    <name evidence="3" type="ORF">KUV50_01035</name>
</gene>
<accession>A0A953LBJ4</accession>
<dbReference type="Gene3D" id="2.30.30.40">
    <property type="entry name" value="SH3 Domains"/>
    <property type="match status" value="1"/>
</dbReference>